<evidence type="ECO:0000313" key="1">
    <source>
        <dbReference type="EMBL" id="ADC64708.1"/>
    </source>
</evidence>
<dbReference type="HOGENOM" id="CLU_661575_0_0_2"/>
<protein>
    <submittedName>
        <fullName evidence="1">Uncharacterized protein</fullName>
    </submittedName>
</protein>
<dbReference type="EMBL" id="CP001899">
    <property type="protein sequence ID" value="ADC64708.1"/>
    <property type="molecule type" value="Genomic_DNA"/>
</dbReference>
<reference evidence="2" key="1">
    <citation type="submission" date="2010-02" db="EMBL/GenBank/DDBJ databases">
        <title>Complete sequence of Ferroglobus placidus DSM 10642.</title>
        <authorList>
            <consortium name="US DOE Joint Genome Institute"/>
            <person name="Lucas S."/>
            <person name="Copeland A."/>
            <person name="Lapidus A."/>
            <person name="Cheng J.-F."/>
            <person name="Bruce D."/>
            <person name="Goodwin L."/>
            <person name="Pitluck S."/>
            <person name="Saunders E."/>
            <person name="Brettin T."/>
            <person name="Detter J.C."/>
            <person name="Han C."/>
            <person name="Tapia R."/>
            <person name="Larimer F."/>
            <person name="Land M."/>
            <person name="Hauser L."/>
            <person name="Kyrpides N."/>
            <person name="Ivanova N."/>
            <person name="Holmes D."/>
            <person name="Lovley D."/>
            <person name="Kyrpides N."/>
            <person name="Anderson I.J."/>
            <person name="Woyke T."/>
        </authorList>
    </citation>
    <scope>NUCLEOTIDE SEQUENCE [LARGE SCALE GENOMIC DNA]</scope>
    <source>
        <strain evidence="2">DSM 10642 / AEDII12DO</strain>
    </source>
</reference>
<dbReference type="AlphaFoldDB" id="D3S375"/>
<name>D3S375_FERPA</name>
<gene>
    <name evidence="1" type="ordered locus">Ferp_0534</name>
</gene>
<dbReference type="STRING" id="589924.Ferp_0534"/>
<dbReference type="PaxDb" id="589924-Ferp_0534"/>
<dbReference type="RefSeq" id="WP_012965054.1">
    <property type="nucleotide sequence ID" value="NC_013849.1"/>
</dbReference>
<accession>D3S375</accession>
<reference evidence="1 2" key="2">
    <citation type="journal article" date="2011" name="Stand. Genomic Sci.">
        <title>Complete genome sequence of Ferroglobus placidus AEDII12DO.</title>
        <authorList>
            <person name="Anderson I."/>
            <person name="Risso C."/>
            <person name="Holmes D."/>
            <person name="Lucas S."/>
            <person name="Copeland A."/>
            <person name="Lapidus A."/>
            <person name="Cheng J.F."/>
            <person name="Bruce D."/>
            <person name="Goodwin L."/>
            <person name="Pitluck S."/>
            <person name="Saunders E."/>
            <person name="Brettin T."/>
            <person name="Detter J.C."/>
            <person name="Han C."/>
            <person name="Tapia R."/>
            <person name="Larimer F."/>
            <person name="Land M."/>
            <person name="Hauser L."/>
            <person name="Woyke T."/>
            <person name="Lovley D."/>
            <person name="Kyrpides N."/>
            <person name="Ivanova N."/>
        </authorList>
    </citation>
    <scope>NUCLEOTIDE SEQUENCE [LARGE SCALE GENOMIC DNA]</scope>
    <source>
        <strain evidence="2">DSM 10642 / AEDII12DO</strain>
    </source>
</reference>
<dbReference type="Proteomes" id="UP000002613">
    <property type="component" value="Chromosome"/>
</dbReference>
<dbReference type="KEGG" id="fpl:Ferp_0534"/>
<proteinExistence type="predicted"/>
<keyword evidence="2" id="KW-1185">Reference proteome</keyword>
<dbReference type="GeneID" id="8778035"/>
<sequence>MLIYETDSMAVRQTGDILEIEIRRELDGGEFRQLCEAVDLASGLDFIKLRYGSSETGYILSVENRRTKSAGVILIPNSPVRMTVNLKTVEVESDPEIYGRFTMLIKKFGNYRLPLPDAIRVEDAGRIVFREYHGPLFDAKLYEAVLDVENGEIEYRIQGSGKAQPPLSPLYVVKDTTRKGKRYLVFKDALHPFDTVYYSILRDEIRYENDYGNRVAEFWRRVRDAGFKLLGADMQEKVLEKLKTESIDDVLEWYKKQHDKMHATLKRNEEVRELFERLITDCYLETSSCTVAVLPTDYRTMLLIHGSECEVLVKEYADDWTKRRDTYKVLRRIMDGRVEDAVREAESCAVKLDSMAAGERLVEEFKRIRKGRYTVYFIHDGRMMHGWDDRHKKLPDLLLPKLPMSIRQAVLAAML</sequence>
<evidence type="ECO:0000313" key="2">
    <source>
        <dbReference type="Proteomes" id="UP000002613"/>
    </source>
</evidence>
<organism evidence="1 2">
    <name type="scientific">Ferroglobus placidus (strain DSM 10642 / AEDII12DO)</name>
    <dbReference type="NCBI Taxonomy" id="589924"/>
    <lineage>
        <taxon>Archaea</taxon>
        <taxon>Methanobacteriati</taxon>
        <taxon>Methanobacteriota</taxon>
        <taxon>Archaeoglobi</taxon>
        <taxon>Archaeoglobales</taxon>
        <taxon>Archaeoglobaceae</taxon>
        <taxon>Ferroglobus</taxon>
    </lineage>
</organism>